<proteinExistence type="predicted"/>
<keyword evidence="1" id="KW-0732">Signal</keyword>
<feature type="signal peptide" evidence="1">
    <location>
        <begin position="1"/>
        <end position="29"/>
    </location>
</feature>
<feature type="chain" id="PRO_5038844833" description="Curli production assembly/transport component CsgG" evidence="1">
    <location>
        <begin position="30"/>
        <end position="206"/>
    </location>
</feature>
<reference evidence="2" key="1">
    <citation type="submission" date="2019-11" db="EMBL/GenBank/DDBJ databases">
        <title>Microbial mats filling the niche in hypersaline microbial mats.</title>
        <authorList>
            <person name="Wong H.L."/>
            <person name="Macleod F.I."/>
            <person name="White R.A. III"/>
            <person name="Burns B.P."/>
        </authorList>
    </citation>
    <scope>NUCLEOTIDE SEQUENCE</scope>
    <source>
        <strain evidence="2">Rbin_158</strain>
    </source>
</reference>
<evidence type="ECO:0008006" key="4">
    <source>
        <dbReference type="Google" id="ProtNLM"/>
    </source>
</evidence>
<dbReference type="AlphaFoldDB" id="A0A9D5Q861"/>
<dbReference type="PROSITE" id="PS51257">
    <property type="entry name" value="PROKAR_LIPOPROTEIN"/>
    <property type="match status" value="1"/>
</dbReference>
<dbReference type="EMBL" id="WJJP01000603">
    <property type="protein sequence ID" value="MBD3326581.1"/>
    <property type="molecule type" value="Genomic_DNA"/>
</dbReference>
<protein>
    <recommendedName>
        <fullName evidence="4">Curli production assembly/transport component CsgG</fullName>
    </recommendedName>
</protein>
<evidence type="ECO:0000313" key="3">
    <source>
        <dbReference type="Proteomes" id="UP000649604"/>
    </source>
</evidence>
<accession>A0A9D5Q861</accession>
<dbReference type="InterPro" id="IPR007485">
    <property type="entry name" value="LPS_assembly_LptE"/>
</dbReference>
<dbReference type="Gene3D" id="3.40.50.10610">
    <property type="entry name" value="ABC-type transport auxiliary lipoprotein component"/>
    <property type="match status" value="1"/>
</dbReference>
<dbReference type="Pfam" id="PF04390">
    <property type="entry name" value="LptE"/>
    <property type="match status" value="1"/>
</dbReference>
<dbReference type="GO" id="GO:0043165">
    <property type="term" value="P:Gram-negative-bacterium-type cell outer membrane assembly"/>
    <property type="evidence" value="ECO:0007669"/>
    <property type="project" value="InterPro"/>
</dbReference>
<gene>
    <name evidence="2" type="ORF">GF339_18500</name>
</gene>
<sequence>MKNHRHLLLRLTVYLIGASLIVGCAAAPADPPPSGPRIRMTIAAFEDQSHYSYGKQRQDASAEEALESALEQESRVLLIRSNAWRLLVDEAALEQQAEGDPIQKARLIAGQVEADAVIIGEITRINVRSDTDDSPIGGTRIEHSAAVDLQARVIDPANAQILLEESAYGSVTKTGRVFSVSQEQRLVKEAIERATRSLARKIVSQL</sequence>
<evidence type="ECO:0000313" key="2">
    <source>
        <dbReference type="EMBL" id="MBD3326581.1"/>
    </source>
</evidence>
<organism evidence="2 3">
    <name type="scientific">candidate division KSB3 bacterium</name>
    <dbReference type="NCBI Taxonomy" id="2044937"/>
    <lineage>
        <taxon>Bacteria</taxon>
        <taxon>candidate division KSB3</taxon>
    </lineage>
</organism>
<dbReference type="GO" id="GO:0019867">
    <property type="term" value="C:outer membrane"/>
    <property type="evidence" value="ECO:0007669"/>
    <property type="project" value="InterPro"/>
</dbReference>
<comment type="caution">
    <text evidence="2">The sequence shown here is derived from an EMBL/GenBank/DDBJ whole genome shotgun (WGS) entry which is preliminary data.</text>
</comment>
<dbReference type="Proteomes" id="UP000649604">
    <property type="component" value="Unassembled WGS sequence"/>
</dbReference>
<name>A0A9D5Q861_9BACT</name>
<evidence type="ECO:0000256" key="1">
    <source>
        <dbReference type="SAM" id="SignalP"/>
    </source>
</evidence>